<keyword evidence="6" id="KW-1185">Reference proteome</keyword>
<evidence type="ECO:0000259" key="4">
    <source>
        <dbReference type="Pfam" id="PF07687"/>
    </source>
</evidence>
<proteinExistence type="predicted"/>
<dbReference type="SUPFAM" id="SSF53187">
    <property type="entry name" value="Zn-dependent exopeptidases"/>
    <property type="match status" value="1"/>
</dbReference>
<dbReference type="InterPro" id="IPR050072">
    <property type="entry name" value="Peptidase_M20A"/>
</dbReference>
<dbReference type="InterPro" id="IPR002933">
    <property type="entry name" value="Peptidase_M20"/>
</dbReference>
<dbReference type="Gene3D" id="3.40.630.10">
    <property type="entry name" value="Zn peptidases"/>
    <property type="match status" value="1"/>
</dbReference>
<gene>
    <name evidence="5" type="primary">argE_1</name>
    <name evidence="5" type="ORF">Pla22_11910</name>
</gene>
<feature type="domain" description="Peptidase M20 dimerisation" evidence="4">
    <location>
        <begin position="192"/>
        <end position="302"/>
    </location>
</feature>
<dbReference type="InterPro" id="IPR011650">
    <property type="entry name" value="Peptidase_M20_dimer"/>
</dbReference>
<name>A0A5C5WUR7_9BACT</name>
<dbReference type="AlphaFoldDB" id="A0A5C5WUR7"/>
<dbReference type="CDD" id="cd03894">
    <property type="entry name" value="M20_ArgE"/>
    <property type="match status" value="1"/>
</dbReference>
<dbReference type="GO" id="GO:0006526">
    <property type="term" value="P:L-arginine biosynthetic process"/>
    <property type="evidence" value="ECO:0007669"/>
    <property type="project" value="TreeGrafter"/>
</dbReference>
<keyword evidence="1" id="KW-0479">Metal-binding</keyword>
<evidence type="ECO:0000313" key="6">
    <source>
        <dbReference type="Proteomes" id="UP000316598"/>
    </source>
</evidence>
<evidence type="ECO:0000313" key="5">
    <source>
        <dbReference type="EMBL" id="TWT53562.1"/>
    </source>
</evidence>
<evidence type="ECO:0000256" key="2">
    <source>
        <dbReference type="ARBA" id="ARBA00022801"/>
    </source>
</evidence>
<sequence>MIEDAIHRLQRLIEFPSVSNVSNEAVSREVADQLEAMGFEVEWTNYYDLAGTLKCNVIGRRLPKTKHEPRQIGGLAYFGHTDVVPVNDWVGPPIVATDEDNDAFKPLIHNGRLYGRGACDMKGSIAAMIAAAASIPIESQTQPLWIVCTADEEVAFCGARQMVAKSNYYRDIVAAQPLAIIGEPTSRQVVHGHKGIATLRITSHGRAAHSSTDEGINANDAMVPMLSLLRDIAAQTRQEKAYHNAAFDPPHLSWNYGCSDFMTAVNITPPRCVAWANLRTMPGVDGEDLIERVRTKANELGLEFQRFQGGLPVWVEPDEPFLKELSEITHSQPSVVCYGTDGSEYHELNHRVVLGPGSIEQAHTNDEWISLDELDRGTKLFTELIQKYCGS</sequence>
<dbReference type="Proteomes" id="UP000316598">
    <property type="component" value="Unassembled WGS sequence"/>
</dbReference>
<organism evidence="5 6">
    <name type="scientific">Rubripirellula amarantea</name>
    <dbReference type="NCBI Taxonomy" id="2527999"/>
    <lineage>
        <taxon>Bacteria</taxon>
        <taxon>Pseudomonadati</taxon>
        <taxon>Planctomycetota</taxon>
        <taxon>Planctomycetia</taxon>
        <taxon>Pirellulales</taxon>
        <taxon>Pirellulaceae</taxon>
        <taxon>Rubripirellula</taxon>
    </lineage>
</organism>
<dbReference type="PANTHER" id="PTHR43808:SF31">
    <property type="entry name" value="N-ACETYL-L-CITRULLINE DEACETYLASE"/>
    <property type="match status" value="1"/>
</dbReference>
<keyword evidence="3" id="KW-0170">Cobalt</keyword>
<dbReference type="InterPro" id="IPR036264">
    <property type="entry name" value="Bact_exopeptidase_dim_dom"/>
</dbReference>
<dbReference type="Pfam" id="PF07687">
    <property type="entry name" value="M20_dimer"/>
    <property type="match status" value="1"/>
</dbReference>
<dbReference type="GO" id="GO:0046872">
    <property type="term" value="F:metal ion binding"/>
    <property type="evidence" value="ECO:0007669"/>
    <property type="project" value="UniProtKB-KW"/>
</dbReference>
<dbReference type="Pfam" id="PF01546">
    <property type="entry name" value="Peptidase_M20"/>
    <property type="match status" value="1"/>
</dbReference>
<accession>A0A5C5WUR7</accession>
<dbReference type="RefSeq" id="WP_242631820.1">
    <property type="nucleotide sequence ID" value="NZ_SJPI01000001.1"/>
</dbReference>
<dbReference type="EC" id="3.5.1.16" evidence="5"/>
<comment type="caution">
    <text evidence="5">The sequence shown here is derived from an EMBL/GenBank/DDBJ whole genome shotgun (WGS) entry which is preliminary data.</text>
</comment>
<keyword evidence="2 5" id="KW-0378">Hydrolase</keyword>
<evidence type="ECO:0000256" key="3">
    <source>
        <dbReference type="ARBA" id="ARBA00023285"/>
    </source>
</evidence>
<protein>
    <submittedName>
        <fullName evidence="5">Acetylornithine deacetylase</fullName>
        <ecNumber evidence="5">3.5.1.16</ecNumber>
    </submittedName>
</protein>
<dbReference type="SUPFAM" id="SSF55031">
    <property type="entry name" value="Bacterial exopeptidase dimerisation domain"/>
    <property type="match status" value="1"/>
</dbReference>
<evidence type="ECO:0000256" key="1">
    <source>
        <dbReference type="ARBA" id="ARBA00022723"/>
    </source>
</evidence>
<dbReference type="GO" id="GO:0008777">
    <property type="term" value="F:acetylornithine deacetylase activity"/>
    <property type="evidence" value="ECO:0007669"/>
    <property type="project" value="UniProtKB-EC"/>
</dbReference>
<reference evidence="5 6" key="1">
    <citation type="submission" date="2019-02" db="EMBL/GenBank/DDBJ databases">
        <title>Deep-cultivation of Planctomycetes and their phenomic and genomic characterization uncovers novel biology.</title>
        <authorList>
            <person name="Wiegand S."/>
            <person name="Jogler M."/>
            <person name="Boedeker C."/>
            <person name="Pinto D."/>
            <person name="Vollmers J."/>
            <person name="Rivas-Marin E."/>
            <person name="Kohn T."/>
            <person name="Peeters S.H."/>
            <person name="Heuer A."/>
            <person name="Rast P."/>
            <person name="Oberbeckmann S."/>
            <person name="Bunk B."/>
            <person name="Jeske O."/>
            <person name="Meyerdierks A."/>
            <person name="Storesund J.E."/>
            <person name="Kallscheuer N."/>
            <person name="Luecker S."/>
            <person name="Lage O.M."/>
            <person name="Pohl T."/>
            <person name="Merkel B.J."/>
            <person name="Hornburger P."/>
            <person name="Mueller R.-W."/>
            <person name="Bruemmer F."/>
            <person name="Labrenz M."/>
            <person name="Spormann A.M."/>
            <person name="Op Den Camp H."/>
            <person name="Overmann J."/>
            <person name="Amann R."/>
            <person name="Jetten M.S.M."/>
            <person name="Mascher T."/>
            <person name="Medema M.H."/>
            <person name="Devos D.P."/>
            <person name="Kaster A.-K."/>
            <person name="Ovreas L."/>
            <person name="Rohde M."/>
            <person name="Galperin M.Y."/>
            <person name="Jogler C."/>
        </authorList>
    </citation>
    <scope>NUCLEOTIDE SEQUENCE [LARGE SCALE GENOMIC DNA]</scope>
    <source>
        <strain evidence="5 6">Pla22</strain>
    </source>
</reference>
<dbReference type="EMBL" id="SJPI01000001">
    <property type="protein sequence ID" value="TWT53562.1"/>
    <property type="molecule type" value="Genomic_DNA"/>
</dbReference>
<dbReference type="Gene3D" id="3.30.70.360">
    <property type="match status" value="1"/>
</dbReference>
<dbReference type="PANTHER" id="PTHR43808">
    <property type="entry name" value="ACETYLORNITHINE DEACETYLASE"/>
    <property type="match status" value="1"/>
</dbReference>